<evidence type="ECO:0000256" key="3">
    <source>
        <dbReference type="ARBA" id="ARBA00022519"/>
    </source>
</evidence>
<feature type="transmembrane region" description="Helical" evidence="11">
    <location>
        <begin position="63"/>
        <end position="83"/>
    </location>
</feature>
<accession>A0ABW7NJZ4</accession>
<evidence type="ECO:0000256" key="6">
    <source>
        <dbReference type="ARBA" id="ARBA00023065"/>
    </source>
</evidence>
<keyword evidence="11" id="KW-0813">Transport</keyword>
<sequence>MKNILLVGLGGFAGSICRYLVTIYSLRVLAPSLPYGTLIVNLVGSALIGLLAGALLKMNNQFYQLLLITGFCGGFTTFSSFSIEGLGLLKEAQYYQYVTYVTVSVFGGLALCLLGVWIAQKLLA</sequence>
<dbReference type="EMBL" id="JBIPKE010000020">
    <property type="protein sequence ID" value="MFH6986089.1"/>
    <property type="molecule type" value="Genomic_DNA"/>
</dbReference>
<feature type="binding site" evidence="11">
    <location>
        <position position="76"/>
    </location>
    <ligand>
        <name>Na(+)</name>
        <dbReference type="ChEBI" id="CHEBI:29101"/>
        <note>structural</note>
    </ligand>
</feature>
<evidence type="ECO:0000256" key="9">
    <source>
        <dbReference type="ARBA" id="ARBA00035120"/>
    </source>
</evidence>
<keyword evidence="7 11" id="KW-0472">Membrane</keyword>
<comment type="caution">
    <text evidence="12">The sequence shown here is derived from an EMBL/GenBank/DDBJ whole genome shotgun (WGS) entry which is preliminary data.</text>
</comment>
<keyword evidence="4 11" id="KW-0812">Transmembrane</keyword>
<evidence type="ECO:0000256" key="7">
    <source>
        <dbReference type="ARBA" id="ARBA00023136"/>
    </source>
</evidence>
<dbReference type="PANTHER" id="PTHR28259">
    <property type="entry name" value="FLUORIDE EXPORT PROTEIN 1-RELATED"/>
    <property type="match status" value="1"/>
</dbReference>
<organism evidence="12 13">
    <name type="scientific">Marinoscillum luteum</name>
    <dbReference type="NCBI Taxonomy" id="861051"/>
    <lineage>
        <taxon>Bacteria</taxon>
        <taxon>Pseudomonadati</taxon>
        <taxon>Bacteroidota</taxon>
        <taxon>Cytophagia</taxon>
        <taxon>Cytophagales</taxon>
        <taxon>Reichenbachiellaceae</taxon>
        <taxon>Marinoscillum</taxon>
    </lineage>
</organism>
<keyword evidence="8 11" id="KW-0407">Ion channel</keyword>
<comment type="similarity">
    <text evidence="9 11">Belongs to the fluoride channel Fluc/FEX (TC 1.A.43) family.</text>
</comment>
<feature type="transmembrane region" description="Helical" evidence="11">
    <location>
        <begin position="95"/>
        <end position="119"/>
    </location>
</feature>
<keyword evidence="6 11" id="KW-0406">Ion transport</keyword>
<evidence type="ECO:0000256" key="10">
    <source>
        <dbReference type="ARBA" id="ARBA00035585"/>
    </source>
</evidence>
<gene>
    <name evidence="11 12" type="primary">crcB</name>
    <name evidence="11" type="synonym">fluC</name>
    <name evidence="12" type="ORF">ACHKAR_21730</name>
</gene>
<keyword evidence="13" id="KW-1185">Reference proteome</keyword>
<feature type="binding site" evidence="11">
    <location>
        <position position="73"/>
    </location>
    <ligand>
        <name>Na(+)</name>
        <dbReference type="ChEBI" id="CHEBI:29101"/>
        <note>structural</note>
    </ligand>
</feature>
<keyword evidence="2 11" id="KW-1003">Cell membrane</keyword>
<dbReference type="PANTHER" id="PTHR28259:SF1">
    <property type="entry name" value="FLUORIDE EXPORT PROTEIN 1-RELATED"/>
    <property type="match status" value="1"/>
</dbReference>
<evidence type="ECO:0000256" key="8">
    <source>
        <dbReference type="ARBA" id="ARBA00023303"/>
    </source>
</evidence>
<proteinExistence type="inferred from homology"/>
<evidence type="ECO:0000256" key="11">
    <source>
        <dbReference type="HAMAP-Rule" id="MF_00454"/>
    </source>
</evidence>
<feature type="transmembrane region" description="Helical" evidence="11">
    <location>
        <begin position="33"/>
        <end position="56"/>
    </location>
</feature>
<dbReference type="Proteomes" id="UP001610063">
    <property type="component" value="Unassembled WGS sequence"/>
</dbReference>
<dbReference type="HAMAP" id="MF_00454">
    <property type="entry name" value="FluC"/>
    <property type="match status" value="1"/>
</dbReference>
<keyword evidence="3" id="KW-0997">Cell inner membrane</keyword>
<evidence type="ECO:0000256" key="4">
    <source>
        <dbReference type="ARBA" id="ARBA00022692"/>
    </source>
</evidence>
<dbReference type="RefSeq" id="WP_395419595.1">
    <property type="nucleotide sequence ID" value="NZ_JBIPKE010000020.1"/>
</dbReference>
<comment type="subcellular location">
    <subcellularLocation>
        <location evidence="1 11">Cell membrane</location>
        <topology evidence="1 11">Multi-pass membrane protein</topology>
    </subcellularLocation>
</comment>
<comment type="catalytic activity">
    <reaction evidence="10">
        <text>fluoride(in) = fluoride(out)</text>
        <dbReference type="Rhea" id="RHEA:76159"/>
        <dbReference type="ChEBI" id="CHEBI:17051"/>
    </reaction>
    <physiologicalReaction direction="left-to-right" evidence="10">
        <dbReference type="Rhea" id="RHEA:76160"/>
    </physiologicalReaction>
</comment>
<keyword evidence="11" id="KW-0915">Sodium</keyword>
<dbReference type="InterPro" id="IPR003691">
    <property type="entry name" value="FluC"/>
</dbReference>
<evidence type="ECO:0000256" key="5">
    <source>
        <dbReference type="ARBA" id="ARBA00022989"/>
    </source>
</evidence>
<keyword evidence="5 11" id="KW-1133">Transmembrane helix</keyword>
<comment type="function">
    <text evidence="11">Fluoride-specific ion channel. Important for reducing fluoride concentration in the cell, thus reducing its toxicity.</text>
</comment>
<reference evidence="12 13" key="1">
    <citation type="journal article" date="2013" name="Int. J. Syst. Evol. Microbiol.">
        <title>Marinoscillum luteum sp. nov., isolated from marine sediment.</title>
        <authorList>
            <person name="Cha I.T."/>
            <person name="Park S.J."/>
            <person name="Kim S.J."/>
            <person name="Kim J.G."/>
            <person name="Jung M.Y."/>
            <person name="Shin K.S."/>
            <person name="Kwon K.K."/>
            <person name="Yang S.H."/>
            <person name="Seo Y.S."/>
            <person name="Rhee S.K."/>
        </authorList>
    </citation>
    <scope>NUCLEOTIDE SEQUENCE [LARGE SCALE GENOMIC DNA]</scope>
    <source>
        <strain evidence="12 13">KCTC 23939</strain>
    </source>
</reference>
<evidence type="ECO:0000313" key="13">
    <source>
        <dbReference type="Proteomes" id="UP001610063"/>
    </source>
</evidence>
<keyword evidence="11" id="KW-0479">Metal-binding</keyword>
<evidence type="ECO:0000256" key="1">
    <source>
        <dbReference type="ARBA" id="ARBA00004651"/>
    </source>
</evidence>
<evidence type="ECO:0000313" key="12">
    <source>
        <dbReference type="EMBL" id="MFH6986089.1"/>
    </source>
</evidence>
<comment type="activity regulation">
    <text evidence="11">Na(+) is not transported, but it plays an essential structural role and its presence is essential for fluoride channel function.</text>
</comment>
<dbReference type="Pfam" id="PF02537">
    <property type="entry name" value="CRCB"/>
    <property type="match status" value="1"/>
</dbReference>
<name>A0ABW7NJZ4_9BACT</name>
<evidence type="ECO:0000256" key="2">
    <source>
        <dbReference type="ARBA" id="ARBA00022475"/>
    </source>
</evidence>
<dbReference type="NCBIfam" id="TIGR00494">
    <property type="entry name" value="crcB"/>
    <property type="match status" value="1"/>
</dbReference>
<protein>
    <recommendedName>
        <fullName evidence="11">Fluoride-specific ion channel FluC</fullName>
    </recommendedName>
</protein>